<feature type="domain" description="FAD-binding" evidence="7">
    <location>
        <begin position="294"/>
        <end position="333"/>
    </location>
</feature>
<gene>
    <name evidence="8" type="ORF">FHL15_000733</name>
</gene>
<dbReference type="PRINTS" id="PR00420">
    <property type="entry name" value="RNGMNOXGNASE"/>
</dbReference>
<evidence type="ECO:0000259" key="7">
    <source>
        <dbReference type="Pfam" id="PF01494"/>
    </source>
</evidence>
<keyword evidence="3" id="KW-0274">FAD</keyword>
<dbReference type="Proteomes" id="UP000319160">
    <property type="component" value="Unassembled WGS sequence"/>
</dbReference>
<comment type="pathway">
    <text evidence="1">Secondary metabolite biosynthesis.</text>
</comment>
<evidence type="ECO:0000313" key="9">
    <source>
        <dbReference type="Proteomes" id="UP000319160"/>
    </source>
</evidence>
<feature type="domain" description="FAD-binding" evidence="7">
    <location>
        <begin position="6"/>
        <end position="168"/>
    </location>
</feature>
<protein>
    <recommendedName>
        <fullName evidence="7">FAD-binding domain-containing protein</fullName>
    </recommendedName>
</protein>
<dbReference type="Pfam" id="PF01494">
    <property type="entry name" value="FAD_binding_3"/>
    <property type="match status" value="2"/>
</dbReference>
<dbReference type="AlphaFoldDB" id="A0A553ID12"/>
<keyword evidence="9" id="KW-1185">Reference proteome</keyword>
<reference evidence="9" key="1">
    <citation type="submission" date="2019-06" db="EMBL/GenBank/DDBJ databases">
        <title>Draft genome sequence of the griseofulvin-producing fungus Xylaria cubensis strain G536.</title>
        <authorList>
            <person name="Mead M.E."/>
            <person name="Raja H.A."/>
            <person name="Steenwyk J.L."/>
            <person name="Knowles S.L."/>
            <person name="Oberlies N.H."/>
            <person name="Rokas A."/>
        </authorList>
    </citation>
    <scope>NUCLEOTIDE SEQUENCE [LARGE SCALE GENOMIC DNA]</scope>
    <source>
        <strain evidence="9">G536</strain>
    </source>
</reference>
<dbReference type="InterPro" id="IPR036188">
    <property type="entry name" value="FAD/NAD-bd_sf"/>
</dbReference>
<proteinExistence type="predicted"/>
<dbReference type="STRING" id="2512241.A0A553ID12"/>
<keyword evidence="2" id="KW-0285">Flavoprotein</keyword>
<evidence type="ECO:0000256" key="5">
    <source>
        <dbReference type="ARBA" id="ARBA00023033"/>
    </source>
</evidence>
<dbReference type="SUPFAM" id="SSF51905">
    <property type="entry name" value="FAD/NAD(P)-binding domain"/>
    <property type="match status" value="1"/>
</dbReference>
<keyword evidence="5" id="KW-0503">Monooxygenase</keyword>
<feature type="compositionally biased region" description="Acidic residues" evidence="6">
    <location>
        <begin position="563"/>
        <end position="575"/>
    </location>
</feature>
<evidence type="ECO:0000256" key="2">
    <source>
        <dbReference type="ARBA" id="ARBA00022630"/>
    </source>
</evidence>
<accession>A0A553ID12</accession>
<dbReference type="GO" id="GO:0004497">
    <property type="term" value="F:monooxygenase activity"/>
    <property type="evidence" value="ECO:0007669"/>
    <property type="project" value="UniProtKB-KW"/>
</dbReference>
<evidence type="ECO:0000313" key="8">
    <source>
        <dbReference type="EMBL" id="TRX98088.1"/>
    </source>
</evidence>
<dbReference type="OrthoDB" id="655030at2759"/>
<keyword evidence="4" id="KW-0560">Oxidoreductase</keyword>
<dbReference type="GO" id="GO:0071949">
    <property type="term" value="F:FAD binding"/>
    <property type="evidence" value="ECO:0007669"/>
    <property type="project" value="InterPro"/>
</dbReference>
<dbReference type="Gene3D" id="3.50.50.60">
    <property type="entry name" value="FAD/NAD(P)-binding domain"/>
    <property type="match status" value="1"/>
</dbReference>
<evidence type="ECO:0000256" key="3">
    <source>
        <dbReference type="ARBA" id="ARBA00022827"/>
    </source>
</evidence>
<name>A0A553ID12_9PEZI</name>
<dbReference type="InterPro" id="IPR002938">
    <property type="entry name" value="FAD-bd"/>
</dbReference>
<evidence type="ECO:0000256" key="1">
    <source>
        <dbReference type="ARBA" id="ARBA00005179"/>
    </source>
</evidence>
<evidence type="ECO:0000256" key="6">
    <source>
        <dbReference type="SAM" id="MobiDB-lite"/>
    </source>
</evidence>
<organism evidence="8 9">
    <name type="scientific">Xylaria flabelliformis</name>
    <dbReference type="NCBI Taxonomy" id="2512241"/>
    <lineage>
        <taxon>Eukaryota</taxon>
        <taxon>Fungi</taxon>
        <taxon>Dikarya</taxon>
        <taxon>Ascomycota</taxon>
        <taxon>Pezizomycotina</taxon>
        <taxon>Sordariomycetes</taxon>
        <taxon>Xylariomycetidae</taxon>
        <taxon>Xylariales</taxon>
        <taxon>Xylariaceae</taxon>
        <taxon>Xylaria</taxon>
    </lineage>
</organism>
<feature type="region of interest" description="Disordered" evidence="6">
    <location>
        <begin position="563"/>
        <end position="586"/>
    </location>
</feature>
<dbReference type="EMBL" id="VFLP01000003">
    <property type="protein sequence ID" value="TRX98088.1"/>
    <property type="molecule type" value="Genomic_DNA"/>
</dbReference>
<comment type="caution">
    <text evidence="8">The sequence shown here is derived from an EMBL/GenBank/DDBJ whole genome shotgun (WGS) entry which is preliminary data.</text>
</comment>
<dbReference type="PANTHER" id="PTHR46972">
    <property type="entry name" value="MONOOXYGENASE ASQM-RELATED"/>
    <property type="match status" value="1"/>
</dbReference>
<dbReference type="PANTHER" id="PTHR46972:SF1">
    <property type="entry name" value="FAD DEPENDENT OXIDOREDUCTASE DOMAIN-CONTAINING PROTEIN"/>
    <property type="match status" value="1"/>
</dbReference>
<evidence type="ECO:0000256" key="4">
    <source>
        <dbReference type="ARBA" id="ARBA00023002"/>
    </source>
</evidence>
<sequence length="586" mass="64540">MTTPKIAIIGAGPVGCTLARILTLAKIPVTVFEADASPDYRGQGGTLDLHPQTGLQAIKTCQLWDEFQKKARFDSQYMLMCDKDLKPYIEVGKTGNSVSQRPEIDRAELRRLLIHSLPEGTIKWGHKLQHVEEGNSLVFQHTTESGFDLVVGCDGAFSKVRNYISTDRPLRYSGVVYHQFLIPDAERTTNEVYRLVNRGNVFAHSTGRQFSVQQLGDGSIHVGLGAVRPEDWIKTCGFAEDDLEGVKKLILEEMHDWCPELREVINKVQGAYTVKNLYELPPGWHWNHVPGTTIIGDSSHVMLPFAGEGVNLGLDDAQKLAAAIIKAVQKGGQLDELDAQIKTFEKDMFTRMELFQRQTAEVTKLWLFTEGDLRKIVPGVAAYLGDFCYRSLALGTVLPDSVVAPLLRIPSQLTGGEYCALLLRSFAFAPPLSFLHSQCQRKLSSPTVHCQRFFARAISKRVLGHVGLRKAPLRSAFTALPVDVADKDNKLSLPGFPSDAQPLLSCARKIASGSGPIETATLSRLRMRVSPDYNSATAARKGGRAGRTVVLPAMGTFCRVLSEEDSEPGMDESEPDASLLKVLTRP</sequence>